<dbReference type="InterPro" id="IPR002502">
    <property type="entry name" value="Amidase_domain"/>
</dbReference>
<dbReference type="InterPro" id="IPR002477">
    <property type="entry name" value="Peptidoglycan-bd-like"/>
</dbReference>
<dbReference type="SUPFAM" id="SSF110997">
    <property type="entry name" value="Sporulation related repeat"/>
    <property type="match status" value="1"/>
</dbReference>
<evidence type="ECO:0000313" key="9">
    <source>
        <dbReference type="EMBL" id="MBC8531763.1"/>
    </source>
</evidence>
<dbReference type="PROSITE" id="PS51724">
    <property type="entry name" value="SPOR"/>
    <property type="match status" value="1"/>
</dbReference>
<dbReference type="InterPro" id="IPR036680">
    <property type="entry name" value="SPOR-like_sf"/>
</dbReference>
<comment type="caution">
    <text evidence="9">The sequence shown here is derived from an EMBL/GenBank/DDBJ whole genome shotgun (WGS) entry which is preliminary data.</text>
</comment>
<dbReference type="GO" id="GO:0071555">
    <property type="term" value="P:cell wall organization"/>
    <property type="evidence" value="ECO:0007669"/>
    <property type="project" value="UniProtKB-KW"/>
</dbReference>
<dbReference type="GO" id="GO:0030435">
    <property type="term" value="P:sporulation resulting in formation of a cellular spore"/>
    <property type="evidence" value="ECO:0007669"/>
    <property type="project" value="UniProtKB-KW"/>
</dbReference>
<evidence type="ECO:0000256" key="5">
    <source>
        <dbReference type="ARBA" id="ARBA00022969"/>
    </source>
</evidence>
<dbReference type="RefSeq" id="WP_249316383.1">
    <property type="nucleotide sequence ID" value="NZ_JACRSR010000003.1"/>
</dbReference>
<dbReference type="GO" id="GO:0008745">
    <property type="term" value="F:N-acetylmuramoyl-L-alanine amidase activity"/>
    <property type="evidence" value="ECO:0007669"/>
    <property type="project" value="UniProtKB-EC"/>
</dbReference>
<dbReference type="Gene3D" id="3.40.80.10">
    <property type="entry name" value="Peptidoglycan recognition protein-like"/>
    <property type="match status" value="1"/>
</dbReference>
<dbReference type="EC" id="3.5.1.28" evidence="3"/>
<dbReference type="PANTHER" id="PTHR30417:SF11">
    <property type="entry name" value="N-ACETYLMURAMOYL-L-ALANINE AMIDASE XLYA"/>
    <property type="match status" value="1"/>
</dbReference>
<reference evidence="9" key="1">
    <citation type="submission" date="2020-08" db="EMBL/GenBank/DDBJ databases">
        <title>Genome public.</title>
        <authorList>
            <person name="Liu C."/>
            <person name="Sun Q."/>
        </authorList>
    </citation>
    <scope>NUCLEOTIDE SEQUENCE</scope>
    <source>
        <strain evidence="9">NSJ-53</strain>
    </source>
</reference>
<dbReference type="GO" id="GO:0009254">
    <property type="term" value="P:peptidoglycan turnover"/>
    <property type="evidence" value="ECO:0007669"/>
    <property type="project" value="TreeGrafter"/>
</dbReference>
<dbReference type="InterPro" id="IPR036365">
    <property type="entry name" value="PGBD-like_sf"/>
</dbReference>
<keyword evidence="10" id="KW-1185">Reference proteome</keyword>
<accession>A0A926D5J5</accession>
<evidence type="ECO:0000256" key="7">
    <source>
        <dbReference type="ARBA" id="ARBA00023316"/>
    </source>
</evidence>
<gene>
    <name evidence="9" type="ORF">H8696_07865</name>
</gene>
<dbReference type="Proteomes" id="UP000623172">
    <property type="component" value="Unassembled WGS sequence"/>
</dbReference>
<evidence type="ECO:0000256" key="3">
    <source>
        <dbReference type="ARBA" id="ARBA00011901"/>
    </source>
</evidence>
<dbReference type="GO" id="GO:0042834">
    <property type="term" value="F:peptidoglycan binding"/>
    <property type="evidence" value="ECO:0007669"/>
    <property type="project" value="InterPro"/>
</dbReference>
<dbReference type="InterPro" id="IPR036505">
    <property type="entry name" value="Amidase/PGRP_sf"/>
</dbReference>
<evidence type="ECO:0000259" key="8">
    <source>
        <dbReference type="PROSITE" id="PS51724"/>
    </source>
</evidence>
<dbReference type="GO" id="GO:0030420">
    <property type="term" value="P:establishment of competence for transformation"/>
    <property type="evidence" value="ECO:0007669"/>
    <property type="project" value="UniProtKB-KW"/>
</dbReference>
<dbReference type="Pfam" id="PF01471">
    <property type="entry name" value="PG_binding_1"/>
    <property type="match status" value="2"/>
</dbReference>
<dbReference type="EMBL" id="JACRSR010000003">
    <property type="protein sequence ID" value="MBC8531763.1"/>
    <property type="molecule type" value="Genomic_DNA"/>
</dbReference>
<dbReference type="Pfam" id="PF01510">
    <property type="entry name" value="Amidase_2"/>
    <property type="match status" value="1"/>
</dbReference>
<dbReference type="InterPro" id="IPR007730">
    <property type="entry name" value="SPOR-like_dom"/>
</dbReference>
<comment type="catalytic activity">
    <reaction evidence="1">
        <text>Hydrolyzes the link between N-acetylmuramoyl residues and L-amino acid residues in certain cell-wall glycopeptides.</text>
        <dbReference type="EC" id="3.5.1.28"/>
    </reaction>
</comment>
<dbReference type="CDD" id="cd06583">
    <property type="entry name" value="PGRP"/>
    <property type="match status" value="1"/>
</dbReference>
<dbReference type="SMART" id="SM00644">
    <property type="entry name" value="Ami_2"/>
    <property type="match status" value="1"/>
</dbReference>
<keyword evidence="4" id="KW-0378">Hydrolase</keyword>
<dbReference type="InterPro" id="IPR051206">
    <property type="entry name" value="NAMLAA_amidase_2"/>
</dbReference>
<dbReference type="AlphaFoldDB" id="A0A926D5J5"/>
<evidence type="ECO:0000256" key="4">
    <source>
        <dbReference type="ARBA" id="ARBA00022801"/>
    </source>
</evidence>
<comment type="similarity">
    <text evidence="2">Belongs to the N-acetylmuramoyl-L-alanine amidase 2 family.</text>
</comment>
<proteinExistence type="inferred from homology"/>
<evidence type="ECO:0000256" key="2">
    <source>
        <dbReference type="ARBA" id="ARBA00007553"/>
    </source>
</evidence>
<evidence type="ECO:0000256" key="6">
    <source>
        <dbReference type="ARBA" id="ARBA00023287"/>
    </source>
</evidence>
<dbReference type="SUPFAM" id="SSF55846">
    <property type="entry name" value="N-acetylmuramoyl-L-alanine amidase-like"/>
    <property type="match status" value="1"/>
</dbReference>
<sequence>MQILLKEQTRLIQQLLPMGAKNKPGRSMTPKYITMHNTGNTSKGADARAHASYLSSGASGQKVSWHYTVDDGVIYQHLSDTEQGWHAADGRGPGNSQSIGIEVCMNEGIDQARAEANAAQLVAQLMKKHNIPLSNVTTHQHWYPSKYCPALILPHWDKFVAAVETAYNGGEAQIEVSKGHSVLIEWSKGEEVKDLQSALNRHGYALDVDGTYGPATLAAVKDFQRAHGLDVDGKVGPATWAALEQEPVSQGHSVLVKWSKGEEVKELQSTLNSLGYTLDVDGTYGPATEAAVKDFQGKHGLDVDGKTGPKTWTALAQATAEKDDTLYRVQIGAYKDKSNAEAAKAAVEAAGFEAIIKMDDGEG</sequence>
<keyword evidence="6" id="KW-0178">Competence</keyword>
<dbReference type="InterPro" id="IPR036366">
    <property type="entry name" value="PGBDSf"/>
</dbReference>
<organism evidence="9 10">
    <name type="scientific">Gehongia tenuis</name>
    <dbReference type="NCBI Taxonomy" id="2763655"/>
    <lineage>
        <taxon>Bacteria</taxon>
        <taxon>Bacillati</taxon>
        <taxon>Bacillota</taxon>
        <taxon>Clostridia</taxon>
        <taxon>Christensenellales</taxon>
        <taxon>Christensenellaceae</taxon>
        <taxon>Gehongia</taxon>
    </lineage>
</organism>
<dbReference type="SUPFAM" id="SSF47090">
    <property type="entry name" value="PGBD-like"/>
    <property type="match status" value="2"/>
</dbReference>
<keyword evidence="7" id="KW-0961">Cell wall biogenesis/degradation</keyword>
<evidence type="ECO:0000313" key="10">
    <source>
        <dbReference type="Proteomes" id="UP000623172"/>
    </source>
</evidence>
<protein>
    <recommendedName>
        <fullName evidence="3">N-acetylmuramoyl-L-alanine amidase</fullName>
        <ecNumber evidence="3">3.5.1.28</ecNumber>
    </recommendedName>
</protein>
<dbReference type="Gene3D" id="1.10.101.10">
    <property type="entry name" value="PGBD-like superfamily/PGBD"/>
    <property type="match status" value="2"/>
</dbReference>
<feature type="domain" description="SPOR" evidence="8">
    <location>
        <begin position="321"/>
        <end position="363"/>
    </location>
</feature>
<name>A0A926D5J5_9FIRM</name>
<evidence type="ECO:0000256" key="1">
    <source>
        <dbReference type="ARBA" id="ARBA00001561"/>
    </source>
</evidence>
<keyword evidence="5" id="KW-0749">Sporulation</keyword>
<dbReference type="GO" id="GO:0009253">
    <property type="term" value="P:peptidoglycan catabolic process"/>
    <property type="evidence" value="ECO:0007669"/>
    <property type="project" value="InterPro"/>
</dbReference>
<dbReference type="PANTHER" id="PTHR30417">
    <property type="entry name" value="N-ACETYLMURAMOYL-L-ALANINE AMIDASE AMID"/>
    <property type="match status" value="1"/>
</dbReference>